<feature type="transmembrane region" description="Helical" evidence="6">
    <location>
        <begin position="380"/>
        <end position="402"/>
    </location>
</feature>
<dbReference type="Gene3D" id="1.10.287.70">
    <property type="match status" value="1"/>
</dbReference>
<evidence type="ECO:0000256" key="1">
    <source>
        <dbReference type="ARBA" id="ARBA00004141"/>
    </source>
</evidence>
<protein>
    <recommendedName>
        <fullName evidence="7">Ion transport domain-containing protein</fullName>
    </recommendedName>
</protein>
<name>A0ABP0P7M6_9DINO</name>
<keyword evidence="5 6" id="KW-0472">Membrane</keyword>
<evidence type="ECO:0000256" key="3">
    <source>
        <dbReference type="ARBA" id="ARBA00022837"/>
    </source>
</evidence>
<accession>A0ABP0P7M6</accession>
<dbReference type="InterPro" id="IPR043203">
    <property type="entry name" value="VGCC_Ca_Na"/>
</dbReference>
<keyword evidence="4 6" id="KW-1133">Transmembrane helix</keyword>
<organism evidence="8 9">
    <name type="scientific">Durusdinium trenchii</name>
    <dbReference type="NCBI Taxonomy" id="1381693"/>
    <lineage>
        <taxon>Eukaryota</taxon>
        <taxon>Sar</taxon>
        <taxon>Alveolata</taxon>
        <taxon>Dinophyceae</taxon>
        <taxon>Suessiales</taxon>
        <taxon>Symbiodiniaceae</taxon>
        <taxon>Durusdinium</taxon>
    </lineage>
</organism>
<evidence type="ECO:0000256" key="4">
    <source>
        <dbReference type="ARBA" id="ARBA00022989"/>
    </source>
</evidence>
<evidence type="ECO:0000256" key="6">
    <source>
        <dbReference type="SAM" id="Phobius"/>
    </source>
</evidence>
<reference evidence="8 9" key="1">
    <citation type="submission" date="2024-02" db="EMBL/GenBank/DDBJ databases">
        <authorList>
            <person name="Chen Y."/>
            <person name="Shah S."/>
            <person name="Dougan E. K."/>
            <person name="Thang M."/>
            <person name="Chan C."/>
        </authorList>
    </citation>
    <scope>NUCLEOTIDE SEQUENCE [LARGE SCALE GENOMIC DNA]</scope>
</reference>
<dbReference type="PROSITE" id="PS00018">
    <property type="entry name" value="EF_HAND_1"/>
    <property type="match status" value="1"/>
</dbReference>
<dbReference type="InterPro" id="IPR018247">
    <property type="entry name" value="EF_Hand_1_Ca_BS"/>
</dbReference>
<evidence type="ECO:0000313" key="9">
    <source>
        <dbReference type="Proteomes" id="UP001642484"/>
    </source>
</evidence>
<dbReference type="SUPFAM" id="SSF47473">
    <property type="entry name" value="EF-hand"/>
    <property type="match status" value="1"/>
</dbReference>
<feature type="transmembrane region" description="Helical" evidence="6">
    <location>
        <begin position="458"/>
        <end position="482"/>
    </location>
</feature>
<dbReference type="Proteomes" id="UP001642484">
    <property type="component" value="Unassembled WGS sequence"/>
</dbReference>
<dbReference type="InterPro" id="IPR027359">
    <property type="entry name" value="Volt_channel_dom_sf"/>
</dbReference>
<gene>
    <name evidence="8" type="ORF">CCMP2556_LOCUS35430</name>
</gene>
<dbReference type="EMBL" id="CAXAMN010022696">
    <property type="protein sequence ID" value="CAK9072043.1"/>
    <property type="molecule type" value="Genomic_DNA"/>
</dbReference>
<evidence type="ECO:0000256" key="5">
    <source>
        <dbReference type="ARBA" id="ARBA00023136"/>
    </source>
</evidence>
<feature type="domain" description="Ion transport" evidence="7">
    <location>
        <begin position="230"/>
        <end position="482"/>
    </location>
</feature>
<keyword evidence="3" id="KW-0106">Calcium</keyword>
<dbReference type="InterPro" id="IPR011992">
    <property type="entry name" value="EF-hand-dom_pair"/>
</dbReference>
<dbReference type="InterPro" id="IPR005821">
    <property type="entry name" value="Ion_trans_dom"/>
</dbReference>
<comment type="subcellular location">
    <subcellularLocation>
        <location evidence="1">Membrane</location>
        <topology evidence="1">Multi-pass membrane protein</topology>
    </subcellularLocation>
</comment>
<dbReference type="PANTHER" id="PTHR10037:SF62">
    <property type="entry name" value="SODIUM CHANNEL PROTEIN 60E"/>
    <property type="match status" value="1"/>
</dbReference>
<evidence type="ECO:0000256" key="2">
    <source>
        <dbReference type="ARBA" id="ARBA00022692"/>
    </source>
</evidence>
<dbReference type="Gene3D" id="1.10.238.10">
    <property type="entry name" value="EF-hand"/>
    <property type="match status" value="1"/>
</dbReference>
<comment type="caution">
    <text evidence="8">The sequence shown here is derived from an EMBL/GenBank/DDBJ whole genome shotgun (WGS) entry which is preliminary data.</text>
</comment>
<dbReference type="Pfam" id="PF00520">
    <property type="entry name" value="Ion_trans"/>
    <property type="match status" value="1"/>
</dbReference>
<proteinExistence type="predicted"/>
<evidence type="ECO:0000259" key="7">
    <source>
        <dbReference type="Pfam" id="PF00520"/>
    </source>
</evidence>
<keyword evidence="9" id="KW-1185">Reference proteome</keyword>
<evidence type="ECO:0000313" key="8">
    <source>
        <dbReference type="EMBL" id="CAK9072043.1"/>
    </source>
</evidence>
<keyword evidence="2 6" id="KW-0812">Transmembrane</keyword>
<sequence>MNLNHCHHSVKDRPCLWSWCSVPCTMLSEGSSETQEDSIQSRLQFRSEVSEVSAQQLGPIEEYDDEEEEEDEEMVEMPQRALPAKPGVPLFGPLHQRKEAFRDLGEEITNILKIQHAEVMQRLDQQDRTLRELRDVNGAGIRHRPSVKSGRGSINKDKKSVHLDIPKVKQKSTFTPKLFSSLTAVDLKLKAGAADVDAEAAKAKKDAMVTDRTQSINQPRSWLHQTVHSPFFDLCFATAILVNTVFIGAEVELSQPGVVEHLWIQVTRYFFSGLFTLELFMRLAADGCCGFFCAEDSRWNMLDIFIVLSSWWEIGLELLYITSTDSAGGMDNVVGLTGLRALRILRITRLVKLARVARILRFVMALRTLTQSIIYTLKSLIWAIFLLFLIVYIFGILFLQALKDYESDPHVSLTDEELAAKDLYFRSLWISMLSLFMSIAGGVSWGQLLLPLHAISTVWIWVFLCYISFTYFAVLNVVTGVFCQSAIDSAQSDHDAVLQSILANKQAHIEKIRYLFNEIDAEEVGVITYQMFQDKVGTKEVQTYFESIDLDIWDAWSFFKLLDLDSGGAIEVEEFLMGCLRLRGNARAMDMAKLCHDQAWLIRNQSRFWNFVEEELIRTRQRLDQLTEQQAN</sequence>
<dbReference type="PANTHER" id="PTHR10037">
    <property type="entry name" value="VOLTAGE-GATED CATION CHANNEL CALCIUM AND SODIUM"/>
    <property type="match status" value="1"/>
</dbReference>
<dbReference type="Gene3D" id="1.20.120.350">
    <property type="entry name" value="Voltage-gated potassium channels. Chain C"/>
    <property type="match status" value="1"/>
</dbReference>
<dbReference type="SUPFAM" id="SSF81324">
    <property type="entry name" value="Voltage-gated potassium channels"/>
    <property type="match status" value="1"/>
</dbReference>
<feature type="transmembrane region" description="Helical" evidence="6">
    <location>
        <begin position="423"/>
        <end position="446"/>
    </location>
</feature>